<keyword evidence="17" id="KW-1185">Reference proteome</keyword>
<sequence>MHFVNYQKFLLAALLGTSSLVLAPAAHAADDEDTASGSNDIIVTAQRRSERLQDVPMSVAALSTDDLAKAGIASTADLAKASPAITVPQYGAFMQPSIRGVSSTGANIGDSSNVALYIDGVYQPQQIASLIDLPDVTQVEVLKGPQGALYGQNATGGAILVTTRSPSFTTTGSFSAGYGNYNNVQFRGYLSGPVTDTLAVSVSGGYQDHDGFRRHVITGQRDLGLSSKVVRGKILFEPSSDAKITLTGYYSDRRDSAAYAAFAYQGNSIGYALAPTAPKVTDPSQFATDPNVFSRTKARGVVLNGEFRAGPGTLTSITGYSYNKTRYLADADFSPLNFAEASTDHLSASYFSQEINYLTDRMGSLTVLVGGFFLTGEEVFKYSTFTLQVPTLPPADRGPYTLVLDDYGRIEKRIFAFYGDATLNITDNLTVTAGGRYTIERQRGYTAPSRTAAIIEYGQDPVTFKKFTPRVTARYEVLADANIYASWGKGFKSGIINTKNFAQDPVKPEVIDAVEVGFKGRIATILSLDIAAFHYDYKDLQVVAYSPPDYIQQNAASARIKGVELNASLDVTEDLKIGGGFAVLDAKYKDFPAAAVFVPTGFGNTQVTMDLSGGQMQRAPKFTGNVSVDYSVDTAIGRIGAFALLYHNSGSSFDVSNRLRQQSYTTVDAQLSLEPAGIDGLRLTLWGKNLGNKAYFASFLNSQFADGVSYAEPRTYGLRAEYRF</sequence>
<feature type="domain" description="TonB-dependent receptor plug" evidence="15">
    <location>
        <begin position="52"/>
        <end position="158"/>
    </location>
</feature>
<evidence type="ECO:0000259" key="14">
    <source>
        <dbReference type="Pfam" id="PF00593"/>
    </source>
</evidence>
<evidence type="ECO:0000256" key="11">
    <source>
        <dbReference type="PROSITE-ProRule" id="PRU01360"/>
    </source>
</evidence>
<keyword evidence="5 11" id="KW-0812">Transmembrane</keyword>
<dbReference type="Proteomes" id="UP000031057">
    <property type="component" value="Unassembled WGS sequence"/>
</dbReference>
<evidence type="ECO:0000256" key="5">
    <source>
        <dbReference type="ARBA" id="ARBA00022692"/>
    </source>
</evidence>
<evidence type="ECO:0000256" key="10">
    <source>
        <dbReference type="ARBA" id="ARBA00023237"/>
    </source>
</evidence>
<dbReference type="PANTHER" id="PTHR32552">
    <property type="entry name" value="FERRICHROME IRON RECEPTOR-RELATED"/>
    <property type="match status" value="1"/>
</dbReference>
<evidence type="ECO:0000256" key="7">
    <source>
        <dbReference type="ARBA" id="ARBA00023065"/>
    </source>
</evidence>
<evidence type="ECO:0000256" key="1">
    <source>
        <dbReference type="ARBA" id="ARBA00004571"/>
    </source>
</evidence>
<dbReference type="EMBL" id="JTDI01000005">
    <property type="protein sequence ID" value="KHK90177.1"/>
    <property type="molecule type" value="Genomic_DNA"/>
</dbReference>
<keyword evidence="13" id="KW-0732">Signal</keyword>
<dbReference type="PANTHER" id="PTHR32552:SF81">
    <property type="entry name" value="TONB-DEPENDENT OUTER MEMBRANE RECEPTOR"/>
    <property type="match status" value="1"/>
</dbReference>
<keyword evidence="7" id="KW-0406">Ion transport</keyword>
<keyword evidence="4" id="KW-0410">Iron transport</keyword>
<dbReference type="PROSITE" id="PS52016">
    <property type="entry name" value="TONB_DEPENDENT_REC_3"/>
    <property type="match status" value="1"/>
</dbReference>
<dbReference type="InterPro" id="IPR039426">
    <property type="entry name" value="TonB-dep_rcpt-like"/>
</dbReference>
<dbReference type="InterPro" id="IPR012910">
    <property type="entry name" value="Plug_dom"/>
</dbReference>
<evidence type="ECO:0000256" key="6">
    <source>
        <dbReference type="ARBA" id="ARBA00023004"/>
    </source>
</evidence>
<dbReference type="STRING" id="1348853.LK12_16035"/>
<dbReference type="Pfam" id="PF07715">
    <property type="entry name" value="Plug"/>
    <property type="match status" value="1"/>
</dbReference>
<protein>
    <recommendedName>
        <fullName evidence="18">TonB-dependent receptor</fullName>
    </recommendedName>
</protein>
<name>A0A0B1ZI60_9SPHN</name>
<comment type="caution">
    <text evidence="16">The sequence shown here is derived from an EMBL/GenBank/DDBJ whole genome shotgun (WGS) entry which is preliminary data.</text>
</comment>
<organism evidence="16 17">
    <name type="scientific">Novosphingobium malaysiense</name>
    <dbReference type="NCBI Taxonomy" id="1348853"/>
    <lineage>
        <taxon>Bacteria</taxon>
        <taxon>Pseudomonadati</taxon>
        <taxon>Pseudomonadota</taxon>
        <taxon>Alphaproteobacteria</taxon>
        <taxon>Sphingomonadales</taxon>
        <taxon>Sphingomonadaceae</taxon>
        <taxon>Novosphingobium</taxon>
    </lineage>
</organism>
<gene>
    <name evidence="16" type="ORF">LK12_16035</name>
</gene>
<keyword evidence="3 11" id="KW-1134">Transmembrane beta strand</keyword>
<keyword evidence="10 11" id="KW-0998">Cell outer membrane</keyword>
<dbReference type="Gene3D" id="2.40.170.20">
    <property type="entry name" value="TonB-dependent receptor, beta-barrel domain"/>
    <property type="match status" value="1"/>
</dbReference>
<keyword evidence="8 12" id="KW-0798">TonB box</keyword>
<dbReference type="Pfam" id="PF00593">
    <property type="entry name" value="TonB_dep_Rec_b-barrel"/>
    <property type="match status" value="1"/>
</dbReference>
<evidence type="ECO:0000256" key="3">
    <source>
        <dbReference type="ARBA" id="ARBA00022452"/>
    </source>
</evidence>
<feature type="signal peptide" evidence="13">
    <location>
        <begin position="1"/>
        <end position="28"/>
    </location>
</feature>
<evidence type="ECO:0000256" key="12">
    <source>
        <dbReference type="RuleBase" id="RU003357"/>
    </source>
</evidence>
<dbReference type="InterPro" id="IPR000531">
    <property type="entry name" value="Beta-barrel_TonB"/>
</dbReference>
<reference evidence="16 17" key="1">
    <citation type="submission" date="2014-10" db="EMBL/GenBank/DDBJ databases">
        <title>Genome sequence of Novosphingobium malaysiense MUSC 273(T).</title>
        <authorList>
            <person name="Lee L.-H."/>
        </authorList>
    </citation>
    <scope>NUCLEOTIDE SEQUENCE [LARGE SCALE GENOMIC DNA]</scope>
    <source>
        <strain evidence="16 17">MUSC 273</strain>
    </source>
</reference>
<feature type="domain" description="TonB-dependent receptor-like beta-barrel" evidence="14">
    <location>
        <begin position="250"/>
        <end position="690"/>
    </location>
</feature>
<evidence type="ECO:0000313" key="17">
    <source>
        <dbReference type="Proteomes" id="UP000031057"/>
    </source>
</evidence>
<proteinExistence type="inferred from homology"/>
<comment type="subcellular location">
    <subcellularLocation>
        <location evidence="1 11">Cell outer membrane</location>
        <topology evidence="1 11">Multi-pass membrane protein</topology>
    </subcellularLocation>
</comment>
<keyword evidence="6" id="KW-0408">Iron</keyword>
<evidence type="ECO:0000256" key="2">
    <source>
        <dbReference type="ARBA" id="ARBA00022448"/>
    </source>
</evidence>
<evidence type="ECO:0000259" key="15">
    <source>
        <dbReference type="Pfam" id="PF07715"/>
    </source>
</evidence>
<keyword evidence="2 11" id="KW-0813">Transport</keyword>
<dbReference type="SUPFAM" id="SSF56935">
    <property type="entry name" value="Porins"/>
    <property type="match status" value="1"/>
</dbReference>
<comment type="similarity">
    <text evidence="11 12">Belongs to the TonB-dependent receptor family.</text>
</comment>
<evidence type="ECO:0000256" key="8">
    <source>
        <dbReference type="ARBA" id="ARBA00023077"/>
    </source>
</evidence>
<keyword evidence="9 11" id="KW-0472">Membrane</keyword>
<evidence type="ECO:0000256" key="9">
    <source>
        <dbReference type="ARBA" id="ARBA00023136"/>
    </source>
</evidence>
<accession>A0A0B1ZI60</accession>
<evidence type="ECO:0008006" key="18">
    <source>
        <dbReference type="Google" id="ProtNLM"/>
    </source>
</evidence>
<feature type="chain" id="PRO_5002085597" description="TonB-dependent receptor" evidence="13">
    <location>
        <begin position="29"/>
        <end position="724"/>
    </location>
</feature>
<dbReference type="CDD" id="cd01347">
    <property type="entry name" value="ligand_gated_channel"/>
    <property type="match status" value="1"/>
</dbReference>
<evidence type="ECO:0000256" key="4">
    <source>
        <dbReference type="ARBA" id="ARBA00022496"/>
    </source>
</evidence>
<dbReference type="GO" id="GO:0006826">
    <property type="term" value="P:iron ion transport"/>
    <property type="evidence" value="ECO:0007669"/>
    <property type="project" value="UniProtKB-KW"/>
</dbReference>
<evidence type="ECO:0000313" key="16">
    <source>
        <dbReference type="EMBL" id="KHK90177.1"/>
    </source>
</evidence>
<dbReference type="GO" id="GO:0009279">
    <property type="term" value="C:cell outer membrane"/>
    <property type="evidence" value="ECO:0007669"/>
    <property type="project" value="UniProtKB-SubCell"/>
</dbReference>
<evidence type="ECO:0000256" key="13">
    <source>
        <dbReference type="SAM" id="SignalP"/>
    </source>
</evidence>
<dbReference type="AlphaFoldDB" id="A0A0B1ZI60"/>
<dbReference type="InterPro" id="IPR036942">
    <property type="entry name" value="Beta-barrel_TonB_sf"/>
</dbReference>